<evidence type="ECO:0000313" key="3">
    <source>
        <dbReference type="Proteomes" id="UP000244336"/>
    </source>
</evidence>
<gene>
    <name evidence="2" type="ORF">GQ55_5G522500</name>
</gene>
<dbReference type="AlphaFoldDB" id="A0A2T7DSQ6"/>
<dbReference type="Gramene" id="PUZ58605">
    <property type="protein sequence ID" value="PUZ58605"/>
    <property type="gene ID" value="GQ55_5G522500"/>
</dbReference>
<protein>
    <submittedName>
        <fullName evidence="2">Uncharacterized protein</fullName>
    </submittedName>
</protein>
<feature type="region of interest" description="Disordered" evidence="1">
    <location>
        <begin position="162"/>
        <end position="187"/>
    </location>
</feature>
<name>A0A2T7DSQ6_9POAL</name>
<proteinExistence type="predicted"/>
<reference evidence="2 3" key="1">
    <citation type="submission" date="2018-04" db="EMBL/GenBank/DDBJ databases">
        <title>WGS assembly of Panicum hallii var. hallii HAL2.</title>
        <authorList>
            <person name="Lovell J."/>
            <person name="Jenkins J."/>
            <person name="Lowry D."/>
            <person name="Mamidi S."/>
            <person name="Sreedasyam A."/>
            <person name="Weng X."/>
            <person name="Barry K."/>
            <person name="Bonette J."/>
            <person name="Campitelli B."/>
            <person name="Daum C."/>
            <person name="Gordon S."/>
            <person name="Gould B."/>
            <person name="Lipzen A."/>
            <person name="MacQueen A."/>
            <person name="Palacio-Mejia J."/>
            <person name="Plott C."/>
            <person name="Shakirov E."/>
            <person name="Shu S."/>
            <person name="Yoshinaga Y."/>
            <person name="Zane M."/>
            <person name="Rokhsar D."/>
            <person name="Grimwood J."/>
            <person name="Schmutz J."/>
            <person name="Juenger T."/>
        </authorList>
    </citation>
    <scope>NUCLEOTIDE SEQUENCE [LARGE SCALE GENOMIC DNA]</scope>
    <source>
        <strain evidence="3">cv. HAL2</strain>
    </source>
</reference>
<keyword evidence="3" id="KW-1185">Reference proteome</keyword>
<dbReference type="Proteomes" id="UP000244336">
    <property type="component" value="Chromosome 5"/>
</dbReference>
<accession>A0A2T7DSQ6</accession>
<evidence type="ECO:0000256" key="1">
    <source>
        <dbReference type="SAM" id="MobiDB-lite"/>
    </source>
</evidence>
<organism evidence="2 3">
    <name type="scientific">Panicum hallii var. hallii</name>
    <dbReference type="NCBI Taxonomy" id="1504633"/>
    <lineage>
        <taxon>Eukaryota</taxon>
        <taxon>Viridiplantae</taxon>
        <taxon>Streptophyta</taxon>
        <taxon>Embryophyta</taxon>
        <taxon>Tracheophyta</taxon>
        <taxon>Spermatophyta</taxon>
        <taxon>Magnoliopsida</taxon>
        <taxon>Liliopsida</taxon>
        <taxon>Poales</taxon>
        <taxon>Poaceae</taxon>
        <taxon>PACMAD clade</taxon>
        <taxon>Panicoideae</taxon>
        <taxon>Panicodae</taxon>
        <taxon>Paniceae</taxon>
        <taxon>Panicinae</taxon>
        <taxon>Panicum</taxon>
        <taxon>Panicum sect. Panicum</taxon>
    </lineage>
</organism>
<evidence type="ECO:0000313" key="2">
    <source>
        <dbReference type="EMBL" id="PUZ58605.1"/>
    </source>
</evidence>
<sequence length="187" mass="20870">MGSWPGHQVRMLIASEGRTHTRRRAWVSSIDHLRRFPEASFIGRPAIGQPRVAAGGPRERRRRGRRRAEAAALLARRRPPVTGPASCARWDASAWPRPRTAFSAVLWWPPFSALLRLSLLPRDEQAVPQRYVIGIREDRTGPPPDAGVMARKRAAQRVIGGGRSCGRKGWDGSTGGERGRSLIYSRR</sequence>
<dbReference type="EMBL" id="CM009753">
    <property type="protein sequence ID" value="PUZ58605.1"/>
    <property type="molecule type" value="Genomic_DNA"/>
</dbReference>